<dbReference type="GeneID" id="37027145"/>
<evidence type="ECO:0000256" key="12">
    <source>
        <dbReference type="RuleBase" id="RU367043"/>
    </source>
</evidence>
<keyword evidence="11 12" id="KW-0143">Chaperone</keyword>
<evidence type="ECO:0000313" key="15">
    <source>
        <dbReference type="EMBL" id="PWN31055.1"/>
    </source>
</evidence>
<dbReference type="Pfam" id="PF02953">
    <property type="entry name" value="zf-Tim10_DDP"/>
    <property type="match status" value="1"/>
</dbReference>
<dbReference type="EMBL" id="KZ819662">
    <property type="protein sequence ID" value="PWN31055.1"/>
    <property type="molecule type" value="Genomic_DNA"/>
</dbReference>
<dbReference type="InterPro" id="IPR004217">
    <property type="entry name" value="Tim10-like"/>
</dbReference>
<organism evidence="15 16">
    <name type="scientific">Jaminaea rosea</name>
    <dbReference type="NCBI Taxonomy" id="1569628"/>
    <lineage>
        <taxon>Eukaryota</taxon>
        <taxon>Fungi</taxon>
        <taxon>Dikarya</taxon>
        <taxon>Basidiomycota</taxon>
        <taxon>Ustilaginomycotina</taxon>
        <taxon>Exobasidiomycetes</taxon>
        <taxon>Microstromatales</taxon>
        <taxon>Microstromatales incertae sedis</taxon>
        <taxon>Jaminaea</taxon>
    </lineage>
</organism>
<evidence type="ECO:0000256" key="3">
    <source>
        <dbReference type="ARBA" id="ARBA00022448"/>
    </source>
</evidence>
<dbReference type="AlphaFoldDB" id="A0A316V6I1"/>
<evidence type="ECO:0000256" key="10">
    <source>
        <dbReference type="ARBA" id="ARBA00023157"/>
    </source>
</evidence>
<evidence type="ECO:0000256" key="13">
    <source>
        <dbReference type="SAM" id="MobiDB-lite"/>
    </source>
</evidence>
<feature type="domain" description="Tim10-like" evidence="14">
    <location>
        <begin position="26"/>
        <end position="85"/>
    </location>
</feature>
<dbReference type="Proteomes" id="UP000245884">
    <property type="component" value="Unassembled WGS sequence"/>
</dbReference>
<keyword evidence="10 12" id="KW-1015">Disulfide bond</keyword>
<evidence type="ECO:0000256" key="11">
    <source>
        <dbReference type="ARBA" id="ARBA00023186"/>
    </source>
</evidence>
<reference evidence="15 16" key="1">
    <citation type="journal article" date="2018" name="Mol. Biol. Evol.">
        <title>Broad Genomic Sampling Reveals a Smut Pathogenic Ancestry of the Fungal Clade Ustilaginomycotina.</title>
        <authorList>
            <person name="Kijpornyongpan T."/>
            <person name="Mondo S.J."/>
            <person name="Barry K."/>
            <person name="Sandor L."/>
            <person name="Lee J."/>
            <person name="Lipzen A."/>
            <person name="Pangilinan J."/>
            <person name="LaButti K."/>
            <person name="Hainaut M."/>
            <person name="Henrissat B."/>
            <person name="Grigoriev I.V."/>
            <person name="Spatafora J.W."/>
            <person name="Aime M.C."/>
        </authorList>
    </citation>
    <scope>NUCLEOTIDE SEQUENCE [LARGE SCALE GENOMIC DNA]</scope>
    <source>
        <strain evidence="15 16">MCA 5214</strain>
    </source>
</reference>
<comment type="subcellular location">
    <subcellularLocation>
        <location evidence="1 12">Mitochondrion inner membrane</location>
        <topology evidence="1 12">Peripheral membrane protein</topology>
        <orientation evidence="1 12">Intermembrane side</orientation>
    </subcellularLocation>
</comment>
<keyword evidence="4" id="KW-0479">Metal-binding</keyword>
<dbReference type="GO" id="GO:0015031">
    <property type="term" value="P:protein transport"/>
    <property type="evidence" value="ECO:0007669"/>
    <property type="project" value="UniProtKB-KW"/>
</dbReference>
<dbReference type="GO" id="GO:0046872">
    <property type="term" value="F:metal ion binding"/>
    <property type="evidence" value="ECO:0007669"/>
    <property type="project" value="UniProtKB-KW"/>
</dbReference>
<dbReference type="STRING" id="1569628.A0A316V6I1"/>
<dbReference type="GO" id="GO:0005743">
    <property type="term" value="C:mitochondrial inner membrane"/>
    <property type="evidence" value="ECO:0007669"/>
    <property type="project" value="UniProtKB-SubCell"/>
</dbReference>
<evidence type="ECO:0000256" key="1">
    <source>
        <dbReference type="ARBA" id="ARBA00004137"/>
    </source>
</evidence>
<keyword evidence="7 12" id="KW-0653">Protein transport</keyword>
<dbReference type="InterPro" id="IPR035427">
    <property type="entry name" value="Tim10-like_dom_sf"/>
</dbReference>
<evidence type="ECO:0000256" key="6">
    <source>
        <dbReference type="ARBA" id="ARBA00022833"/>
    </source>
</evidence>
<dbReference type="OrthoDB" id="7813104at2759"/>
<comment type="domain">
    <text evidence="12">The twin CX3C motif contains 4 conserved Cys residues that form 2 disulfide bonds in the mitochondrial intermembrane space.</text>
</comment>
<name>A0A316V6I1_9BASI</name>
<dbReference type="GO" id="GO:0045039">
    <property type="term" value="P:protein insertion into mitochondrial inner membrane"/>
    <property type="evidence" value="ECO:0007669"/>
    <property type="project" value="UniProtKB-ARBA"/>
</dbReference>
<protein>
    <recommendedName>
        <fullName evidence="12">Mitochondrial import inner membrane translocase subunit</fullName>
    </recommendedName>
</protein>
<proteinExistence type="inferred from homology"/>
<evidence type="ECO:0000256" key="5">
    <source>
        <dbReference type="ARBA" id="ARBA00022792"/>
    </source>
</evidence>
<comment type="subunit">
    <text evidence="12">Heterohexamer.</text>
</comment>
<keyword evidence="9 12" id="KW-0496">Mitochondrion</keyword>
<keyword evidence="6" id="KW-0862">Zinc</keyword>
<dbReference type="FunFam" id="1.10.287.810:FF:000001">
    <property type="entry name" value="mitochondrial import inner membrane translocase subunit TIM13"/>
    <property type="match status" value="1"/>
</dbReference>
<gene>
    <name evidence="15" type="ORF">BDZ90DRAFT_230050</name>
</gene>
<evidence type="ECO:0000256" key="8">
    <source>
        <dbReference type="ARBA" id="ARBA00023010"/>
    </source>
</evidence>
<evidence type="ECO:0000256" key="4">
    <source>
        <dbReference type="ARBA" id="ARBA00022723"/>
    </source>
</evidence>
<keyword evidence="5 12" id="KW-0472">Membrane</keyword>
<comment type="function">
    <text evidence="12">Mitochondrial intermembrane chaperone that participates in the import and insertion of some multi-pass transmembrane proteins into the mitochondrial inner membrane. Also required for the transfer of beta-barrel precursors from the TOM complex to the sorting and assembly machinery (SAM complex) of the outer membrane. Acts as a chaperone-like protein that protects the hydrophobic precursors from aggregation and guide them through the mitochondrial intermembrane space.</text>
</comment>
<keyword evidence="8 12" id="KW-0811">Translocation</keyword>
<dbReference type="RefSeq" id="XP_025365667.1">
    <property type="nucleotide sequence ID" value="XM_025505322.1"/>
</dbReference>
<evidence type="ECO:0000259" key="14">
    <source>
        <dbReference type="Pfam" id="PF02953"/>
    </source>
</evidence>
<keyword evidence="16" id="KW-1185">Reference proteome</keyword>
<sequence>MDNISSAFASLKGGSPQEKKETIKRQVSAEIAMANAQELITKSTEKCYAKCVPYPGSSLSSKEETCLDRCLQRYFEAFNIVSQSYVRRVAAERNTGATLDTL</sequence>
<feature type="region of interest" description="Disordered" evidence="13">
    <location>
        <begin position="1"/>
        <end position="22"/>
    </location>
</feature>
<evidence type="ECO:0000313" key="16">
    <source>
        <dbReference type="Proteomes" id="UP000245884"/>
    </source>
</evidence>
<dbReference type="Gene3D" id="1.10.287.810">
    <property type="entry name" value="Mitochondrial import inner membrane translocase subunit tim13 like domains"/>
    <property type="match status" value="1"/>
</dbReference>
<keyword evidence="5 12" id="KW-0999">Mitochondrion inner membrane</keyword>
<accession>A0A316V6I1</accession>
<dbReference type="GO" id="GO:0042719">
    <property type="term" value="C:mitochondrial intermembrane space chaperone complex"/>
    <property type="evidence" value="ECO:0007669"/>
    <property type="project" value="UniProtKB-ARBA"/>
</dbReference>
<comment type="similarity">
    <text evidence="2 12">Belongs to the small Tim family.</text>
</comment>
<evidence type="ECO:0000256" key="2">
    <source>
        <dbReference type="ARBA" id="ARBA00006720"/>
    </source>
</evidence>
<keyword evidence="3 12" id="KW-0813">Transport</keyword>
<evidence type="ECO:0000256" key="9">
    <source>
        <dbReference type="ARBA" id="ARBA00023128"/>
    </source>
</evidence>
<dbReference type="SUPFAM" id="SSF144122">
    <property type="entry name" value="Tim10-like"/>
    <property type="match status" value="1"/>
</dbReference>
<evidence type="ECO:0000256" key="7">
    <source>
        <dbReference type="ARBA" id="ARBA00022927"/>
    </source>
</evidence>